<proteinExistence type="predicted"/>
<reference evidence="3 4" key="1">
    <citation type="submission" date="2018-04" db="EMBL/GenBank/DDBJ databases">
        <authorList>
            <person name="Huttner S."/>
            <person name="Dainat J."/>
        </authorList>
    </citation>
    <scope>NUCLEOTIDE SEQUENCE [LARGE SCALE GENOMIC DNA]</scope>
</reference>
<dbReference type="Proteomes" id="UP000289323">
    <property type="component" value="Unassembled WGS sequence"/>
</dbReference>
<keyword evidence="2" id="KW-1133">Transmembrane helix</keyword>
<keyword evidence="2" id="KW-0472">Membrane</keyword>
<evidence type="ECO:0000256" key="2">
    <source>
        <dbReference type="SAM" id="Phobius"/>
    </source>
</evidence>
<evidence type="ECO:0000313" key="3">
    <source>
        <dbReference type="EMBL" id="SPQ25423.1"/>
    </source>
</evidence>
<evidence type="ECO:0000256" key="1">
    <source>
        <dbReference type="SAM" id="MobiDB-lite"/>
    </source>
</evidence>
<dbReference type="EMBL" id="OUUZ01000015">
    <property type="protein sequence ID" value="SPQ25423.1"/>
    <property type="molecule type" value="Genomic_DNA"/>
</dbReference>
<feature type="region of interest" description="Disordered" evidence="1">
    <location>
        <begin position="106"/>
        <end position="171"/>
    </location>
</feature>
<name>A0A3S4AT97_9PEZI</name>
<feature type="compositionally biased region" description="Basic and acidic residues" evidence="1">
    <location>
        <begin position="155"/>
        <end position="164"/>
    </location>
</feature>
<organism evidence="3 4">
    <name type="scientific">Thermothielavioides terrestris</name>
    <dbReference type="NCBI Taxonomy" id="2587410"/>
    <lineage>
        <taxon>Eukaryota</taxon>
        <taxon>Fungi</taxon>
        <taxon>Dikarya</taxon>
        <taxon>Ascomycota</taxon>
        <taxon>Pezizomycotina</taxon>
        <taxon>Sordariomycetes</taxon>
        <taxon>Sordariomycetidae</taxon>
        <taxon>Sordariales</taxon>
        <taxon>Chaetomiaceae</taxon>
        <taxon>Thermothielavioides</taxon>
    </lineage>
</organism>
<protein>
    <submittedName>
        <fullName evidence="3">28c1f0ce-8d76-4ce9-a61b-1da24279fda5</fullName>
    </submittedName>
</protein>
<keyword evidence="2" id="KW-0812">Transmembrane</keyword>
<evidence type="ECO:0000313" key="4">
    <source>
        <dbReference type="Proteomes" id="UP000289323"/>
    </source>
</evidence>
<sequence length="342" mass="37283">MNITVTVPEGSSNHGNPNLLCVPPSWSDYIIFYFSNYVAHAATVIMSPGQGWRETIIVVLSALLLPGSGIQRAITAIRRRSRFQSDPLTRAARAGALCVVVREDGDSTHRPDLADAPAQEEGRGGSQLSSTEGGRPSKEDNLPESPEADIAPVHAESRNPEHGANRTWWNPSRTSVVPRDAVVHGQYRLPAGYRLVFVPAWAASEIKTPAGAECNSLASSYNLPKLLVSLLQIVWATTTLYRARGDQIQRFGYAAFGLTVAPYVFMSIMNIAGSFLNPEYAAIFMVRTPLMDEAESKGGFFVGEVRHDAGARPGAEPEFLDIVKQESFLYILSTFCGFIPSR</sequence>
<gene>
    <name evidence="3" type="ORF">TT172_LOCUS7842</name>
</gene>
<feature type="transmembrane region" description="Helical" evidence="2">
    <location>
        <begin position="251"/>
        <end position="276"/>
    </location>
</feature>
<dbReference type="AlphaFoldDB" id="A0A3S4AT97"/>
<accession>A0A3S4AT97</accession>